<dbReference type="Pfam" id="PF09115">
    <property type="entry name" value="DNApol3-delta_C"/>
    <property type="match status" value="1"/>
</dbReference>
<dbReference type="GO" id="GO:0006260">
    <property type="term" value="P:DNA replication"/>
    <property type="evidence" value="ECO:0007669"/>
    <property type="project" value="InterPro"/>
</dbReference>
<evidence type="ECO:0000259" key="1">
    <source>
        <dbReference type="Pfam" id="PF09115"/>
    </source>
</evidence>
<dbReference type="EMBL" id="ADBF01000042">
    <property type="protein sequence ID" value="EFE49799.1"/>
    <property type="molecule type" value="Genomic_DNA"/>
</dbReference>
<dbReference type="AlphaFoldDB" id="D4DR51"/>
<evidence type="ECO:0000313" key="2">
    <source>
        <dbReference type="EMBL" id="EFE49799.1"/>
    </source>
</evidence>
<organism evidence="2 3">
    <name type="scientific">Neisseria elongata subsp. glycolytica ATCC 29315</name>
    <dbReference type="NCBI Taxonomy" id="546263"/>
    <lineage>
        <taxon>Bacteria</taxon>
        <taxon>Pseudomonadati</taxon>
        <taxon>Pseudomonadota</taxon>
        <taxon>Betaproteobacteria</taxon>
        <taxon>Neisseriales</taxon>
        <taxon>Neisseriaceae</taxon>
        <taxon>Neisseria</taxon>
    </lineage>
</organism>
<name>D4DR51_NEIEG</name>
<dbReference type="GO" id="GO:0003677">
    <property type="term" value="F:DNA binding"/>
    <property type="evidence" value="ECO:0007669"/>
    <property type="project" value="InterPro"/>
</dbReference>
<comment type="caution">
    <text evidence="2">The sequence shown here is derived from an EMBL/GenBank/DDBJ whole genome shotgun (WGS) entry which is preliminary data.</text>
</comment>
<dbReference type="STRING" id="546263.NELON_04055"/>
<evidence type="ECO:0000313" key="3">
    <source>
        <dbReference type="Proteomes" id="UP000005536"/>
    </source>
</evidence>
<reference evidence="2 3" key="1">
    <citation type="submission" date="2010-02" db="EMBL/GenBank/DDBJ databases">
        <authorList>
            <person name="Weinstock G."/>
            <person name="Sodergren E."/>
            <person name="Clifton S."/>
            <person name="Fulton L."/>
            <person name="Fulton B."/>
            <person name="Courtney L."/>
            <person name="Fronick C."/>
            <person name="Harrison M."/>
            <person name="Strong C."/>
            <person name="Farmer C."/>
            <person name="Delahaunty K."/>
            <person name="Markovic C."/>
            <person name="Hall O."/>
            <person name="Minx P."/>
            <person name="Tomlinson C."/>
            <person name="Mitreva M."/>
            <person name="Nelson J."/>
            <person name="Hou S."/>
            <person name="Wollam A."/>
            <person name="Pepin K.H."/>
            <person name="Johnson M."/>
            <person name="Bhonagiri V."/>
            <person name="Zhang X."/>
            <person name="Suruliraj S."/>
            <person name="Warren W."/>
            <person name="Chinwalla A."/>
            <person name="Mardis E.R."/>
            <person name="Wilson R.K."/>
        </authorList>
    </citation>
    <scope>NUCLEOTIDE SEQUENCE [LARGE SCALE GENOMIC DNA]</scope>
    <source>
        <strain evidence="2 3">ATCC 29315</strain>
    </source>
</reference>
<dbReference type="GO" id="GO:0009360">
    <property type="term" value="C:DNA polymerase III complex"/>
    <property type="evidence" value="ECO:0007669"/>
    <property type="project" value="InterPro"/>
</dbReference>
<proteinExistence type="predicted"/>
<sequence length="158" mass="17935">MVLSAPDRQTALEYVRQQHPAHAEELLAFHSGAPLFDEDPGQTALRGELLQLLAAPRLLAVLDYAAAFDKQKQPLAVFLDWLQKWLLDIGLAQQNMPPLYYPASREQSAAVAGRTIPAALFRLNGRLNELIPYGRHTLSVKMQLEYLLTEYLHFWQNK</sequence>
<dbReference type="Proteomes" id="UP000005536">
    <property type="component" value="Unassembled WGS sequence"/>
</dbReference>
<dbReference type="InterPro" id="IPR015199">
    <property type="entry name" value="DNA_pol_III_delta_C"/>
</dbReference>
<gene>
    <name evidence="2" type="ORF">NEIELOOT_01544</name>
</gene>
<dbReference type="GO" id="GO:0003887">
    <property type="term" value="F:DNA-directed DNA polymerase activity"/>
    <property type="evidence" value="ECO:0007669"/>
    <property type="project" value="InterPro"/>
</dbReference>
<accession>D4DR51</accession>
<feature type="domain" description="DNA polymerase III delta subunit C-terminal" evidence="1">
    <location>
        <begin position="44"/>
        <end position="131"/>
    </location>
</feature>
<protein>
    <submittedName>
        <fullName evidence="2">DNA polymerase III, delta' subunit domain protein</fullName>
    </submittedName>
</protein>